<proteinExistence type="predicted"/>
<reference evidence="2 3" key="1">
    <citation type="submission" date="2023-10" db="EMBL/GenBank/DDBJ databases">
        <title>Psychrosphaera aquimaarina strain SW33 isolated from seawater.</title>
        <authorList>
            <person name="Bayburt H."/>
            <person name="Kim J.M."/>
            <person name="Choi B.J."/>
            <person name="Jeon C.O."/>
        </authorList>
    </citation>
    <scope>NUCLEOTIDE SEQUENCE [LARGE SCALE GENOMIC DNA]</scope>
    <source>
        <strain evidence="2 3">KCTC 52743</strain>
    </source>
</reference>
<evidence type="ECO:0000256" key="1">
    <source>
        <dbReference type="SAM" id="SignalP"/>
    </source>
</evidence>
<comment type="caution">
    <text evidence="2">The sequence shown here is derived from an EMBL/GenBank/DDBJ whole genome shotgun (WGS) entry which is preliminary data.</text>
</comment>
<feature type="signal peptide" evidence="1">
    <location>
        <begin position="1"/>
        <end position="21"/>
    </location>
</feature>
<dbReference type="RefSeq" id="WP_315945909.1">
    <property type="nucleotide sequence ID" value="NZ_JAWCUA010000003.1"/>
</dbReference>
<name>A0ABU3QXF1_9GAMM</name>
<evidence type="ECO:0000313" key="3">
    <source>
        <dbReference type="Proteomes" id="UP001257914"/>
    </source>
</evidence>
<dbReference type="InterPro" id="IPR032811">
    <property type="entry name" value="Put_conjugal_transfer"/>
</dbReference>
<gene>
    <name evidence="2" type="primary">traF</name>
    <name evidence="2" type="ORF">RT723_03575</name>
</gene>
<dbReference type="Pfam" id="PF13729">
    <property type="entry name" value="TraF_2"/>
    <property type="match status" value="1"/>
</dbReference>
<protein>
    <submittedName>
        <fullName evidence="2">Conjugal transfer protein TraF</fullName>
    </submittedName>
</protein>
<dbReference type="Gene3D" id="2.40.160.60">
    <property type="entry name" value="Outer membrane protein transport protein (OMPP1/FadL/TodX)"/>
    <property type="match status" value="1"/>
</dbReference>
<organism evidence="2 3">
    <name type="scientific">Psychrosphaera aquimarina</name>
    <dbReference type="NCBI Taxonomy" id="2044854"/>
    <lineage>
        <taxon>Bacteria</taxon>
        <taxon>Pseudomonadati</taxon>
        <taxon>Pseudomonadota</taxon>
        <taxon>Gammaproteobacteria</taxon>
        <taxon>Alteromonadales</taxon>
        <taxon>Pseudoalteromonadaceae</taxon>
        <taxon>Psychrosphaera</taxon>
    </lineage>
</organism>
<evidence type="ECO:0000313" key="2">
    <source>
        <dbReference type="EMBL" id="MDU0112093.1"/>
    </source>
</evidence>
<dbReference type="EMBL" id="JAWCUA010000003">
    <property type="protein sequence ID" value="MDU0112093.1"/>
    <property type="molecule type" value="Genomic_DNA"/>
</dbReference>
<keyword evidence="1" id="KW-0732">Signal</keyword>
<dbReference type="Proteomes" id="UP001257914">
    <property type="component" value="Unassembled WGS sequence"/>
</dbReference>
<accession>A0ABU3QXF1</accession>
<sequence>MYKSLITIATILGLTSTSALAYDHFFQTGRSLGYGSAGTSSAHWSAAGSYNPALIGTAAGTSNDFFLVFNIRGQAVDQDNTVKTLDDFVQETEQFDEFSNEDLLEGDINLLQNNINTVNAIADAVDKLNGIGANIDLGGNAGIGMAFDRFAVSFQLNSQFSFGGTAIVDPADTNLIRRFSHLGQFLLDDVRPLFDDKNRLEGDLTLAAAELEEFKQLVETDPDSVSQADLDAAQATATNAQVAYDEALLLVDQAKSTEEKLYQEYGDIFDFDTNSVQFDSDDLKSNARFAAIGWFEASMTIGSNWKYKSGRTLSVGTTLKSVHLEFYDYQASATAFDEDKIDGDDYRNSKDFFTADLGMILSLDRANRWRVGISVKNIMGTEIESNPVRLDEEQASLFFKVEPQFRLGTSYNATWFRVSADIDVTESKGPQFADGSEFFQGSQFASVGAVINAWDVVELRVGYRHNLIRASDVLGSNSSSNNADTLTLGAGLYLGPVQFDLGLQAAKDRVGAGFQTMITW</sequence>
<feature type="chain" id="PRO_5045450765" evidence="1">
    <location>
        <begin position="22"/>
        <end position="520"/>
    </location>
</feature>
<keyword evidence="3" id="KW-1185">Reference proteome</keyword>